<dbReference type="GO" id="GO:0015221">
    <property type="term" value="F:lipopolysaccharide transmembrane transporter activity"/>
    <property type="evidence" value="ECO:0007669"/>
    <property type="project" value="InterPro"/>
</dbReference>
<evidence type="ECO:0000313" key="9">
    <source>
        <dbReference type="Proteomes" id="UP000008632"/>
    </source>
</evidence>
<sequence length="185" mass="20293">MNWRLLLGVVLLLAAVVTGWSAWKMRGRDAVATGGGERSDYVLRDFELVVLGKDGSETVRVQSPELQRRDDESMDVAEPVFLTPAEPGPWKLTAERGWISPDGELLRLDGSVSGDSDPASPAPTKFRTDSLELLPGQDLARTDKAVSLSRPGLSQTGTGMEANLKTRQYRLLSQVRTRYEPSARP</sequence>
<protein>
    <recommendedName>
        <fullName evidence="6">Lipopolysaccharide export system protein LptC</fullName>
    </recommendedName>
</protein>
<evidence type="ECO:0000256" key="2">
    <source>
        <dbReference type="ARBA" id="ARBA00022519"/>
    </source>
</evidence>
<evidence type="ECO:0000256" key="4">
    <source>
        <dbReference type="ARBA" id="ARBA00022989"/>
    </source>
</evidence>
<dbReference type="OrthoDB" id="5973594at2"/>
<proteinExistence type="inferred from homology"/>
<dbReference type="HOGENOM" id="CLU_122432_0_0_6"/>
<keyword evidence="1 6" id="KW-1003">Cell membrane</keyword>
<dbReference type="HAMAP" id="MF_01915">
    <property type="entry name" value="LPS_assembly_LptC"/>
    <property type="match status" value="1"/>
</dbReference>
<keyword evidence="3 6" id="KW-0812">Transmembrane</keyword>
<evidence type="ECO:0000256" key="3">
    <source>
        <dbReference type="ARBA" id="ARBA00022692"/>
    </source>
</evidence>
<dbReference type="PANTHER" id="PTHR37481:SF1">
    <property type="entry name" value="LIPOPOLYSACCHARIDE EXPORT SYSTEM PROTEIN LPTC"/>
    <property type="match status" value="1"/>
</dbReference>
<organism evidence="8 9">
    <name type="scientific">Pseudoxanthomonas suwonensis (strain 11-1)</name>
    <dbReference type="NCBI Taxonomy" id="743721"/>
    <lineage>
        <taxon>Bacteria</taxon>
        <taxon>Pseudomonadati</taxon>
        <taxon>Pseudomonadota</taxon>
        <taxon>Gammaproteobacteria</taxon>
        <taxon>Lysobacterales</taxon>
        <taxon>Lysobacteraceae</taxon>
        <taxon>Pseudoxanthomonas</taxon>
    </lineage>
</organism>
<dbReference type="STRING" id="743721.Psesu_1068"/>
<dbReference type="KEGG" id="psu:Psesu_1068"/>
<comment type="similarity">
    <text evidence="6">Belongs to the LptC family.</text>
</comment>
<evidence type="ECO:0000313" key="8">
    <source>
        <dbReference type="EMBL" id="ADV26918.1"/>
    </source>
</evidence>
<dbReference type="RefSeq" id="WP_013534748.1">
    <property type="nucleotide sequence ID" value="NC_014924.1"/>
</dbReference>
<evidence type="ECO:0000256" key="1">
    <source>
        <dbReference type="ARBA" id="ARBA00022475"/>
    </source>
</evidence>
<dbReference type="GO" id="GO:0005886">
    <property type="term" value="C:plasma membrane"/>
    <property type="evidence" value="ECO:0007669"/>
    <property type="project" value="UniProtKB-SubCell"/>
</dbReference>
<dbReference type="InterPro" id="IPR052363">
    <property type="entry name" value="LPS_export_LptC"/>
</dbReference>
<dbReference type="InterPro" id="IPR026265">
    <property type="entry name" value="LptC"/>
</dbReference>
<keyword evidence="9" id="KW-1185">Reference proteome</keyword>
<dbReference type="GO" id="GO:0030288">
    <property type="term" value="C:outer membrane-bounded periplasmic space"/>
    <property type="evidence" value="ECO:0007669"/>
    <property type="project" value="TreeGrafter"/>
</dbReference>
<keyword evidence="5 6" id="KW-0472">Membrane</keyword>
<dbReference type="InterPro" id="IPR010664">
    <property type="entry name" value="LipoPS_assembly_LptC-rel"/>
</dbReference>
<feature type="region of interest" description="Disordered" evidence="7">
    <location>
        <begin position="142"/>
        <end position="162"/>
    </location>
</feature>
<gene>
    <name evidence="6" type="primary">lptC</name>
    <name evidence="8" type="ordered locus">Psesu_1068</name>
</gene>
<dbReference type="NCBIfam" id="TIGR04409">
    <property type="entry name" value="LptC_YrbK"/>
    <property type="match status" value="1"/>
</dbReference>
<keyword evidence="4 6" id="KW-1133">Transmembrane helix</keyword>
<comment type="subunit">
    <text evidence="6">Component of the lipopolysaccharide transport and assembly complex. Interacts with LptA and the LptBFG transporter complex.</text>
</comment>
<dbReference type="GO" id="GO:0017089">
    <property type="term" value="F:glycolipid transfer activity"/>
    <property type="evidence" value="ECO:0007669"/>
    <property type="project" value="TreeGrafter"/>
</dbReference>
<accession>E6WRW9</accession>
<dbReference type="EMBL" id="CP002446">
    <property type="protein sequence ID" value="ADV26918.1"/>
    <property type="molecule type" value="Genomic_DNA"/>
</dbReference>
<dbReference type="PANTHER" id="PTHR37481">
    <property type="entry name" value="LIPOPOLYSACCHARIDE EXPORT SYSTEM PROTEIN LPTC"/>
    <property type="match status" value="1"/>
</dbReference>
<comment type="subcellular location">
    <subcellularLocation>
        <location evidence="6">Cell inner membrane</location>
        <topology evidence="6">Single-pass membrane protein</topology>
    </subcellularLocation>
</comment>
<keyword evidence="2 6" id="KW-0997">Cell inner membrane</keyword>
<dbReference type="Pfam" id="PF06835">
    <property type="entry name" value="LptC"/>
    <property type="match status" value="1"/>
</dbReference>
<dbReference type="GO" id="GO:0043165">
    <property type="term" value="P:Gram-negative-bacterium-type cell outer membrane assembly"/>
    <property type="evidence" value="ECO:0007669"/>
    <property type="project" value="UniProtKB-UniRule"/>
</dbReference>
<evidence type="ECO:0000256" key="5">
    <source>
        <dbReference type="ARBA" id="ARBA00023136"/>
    </source>
</evidence>
<dbReference type="AlphaFoldDB" id="E6WRW9"/>
<reference evidence="8 9" key="1">
    <citation type="submission" date="2011-01" db="EMBL/GenBank/DDBJ databases">
        <title>Complete sequence of Pseudoxanthomonas suwonensis 11-1.</title>
        <authorList>
            <consortium name="US DOE Joint Genome Institute"/>
            <person name="Lucas S."/>
            <person name="Copeland A."/>
            <person name="Lapidus A."/>
            <person name="Cheng J.-F."/>
            <person name="Goodwin L."/>
            <person name="Pitluck S."/>
            <person name="Teshima H."/>
            <person name="Detter J.C."/>
            <person name="Han C."/>
            <person name="Tapia R."/>
            <person name="Land M."/>
            <person name="Hauser L."/>
            <person name="Kyrpides N."/>
            <person name="Ivanova N."/>
            <person name="Ovchinnikova G."/>
            <person name="Siebers A.K."/>
            <person name="Allgaier M."/>
            <person name="Thelen M.P."/>
            <person name="Hugenholtz P."/>
            <person name="Gladden J."/>
            <person name="Woyke T."/>
        </authorList>
    </citation>
    <scope>NUCLEOTIDE SEQUENCE [LARGE SCALE GENOMIC DNA]</scope>
    <source>
        <strain evidence="9">11-1</strain>
    </source>
</reference>
<dbReference type="eggNOG" id="COG3117">
    <property type="taxonomic scope" value="Bacteria"/>
</dbReference>
<comment type="function">
    <text evidence="6">Involved in the assembly of lipopolysaccharide (LPS). Required for the translocation of LPS from the inner membrane to the outer membrane. Facilitates the transfer of LPS from the inner membrane to the periplasmic protein LptA. Could be a docking site for LptA.</text>
</comment>
<dbReference type="Proteomes" id="UP000008632">
    <property type="component" value="Chromosome"/>
</dbReference>
<evidence type="ECO:0000256" key="6">
    <source>
        <dbReference type="HAMAP-Rule" id="MF_01915"/>
    </source>
</evidence>
<dbReference type="Gene3D" id="2.60.450.10">
    <property type="entry name" value="Lipopolysaccharide (LPS) transport protein A like domain"/>
    <property type="match status" value="1"/>
</dbReference>
<name>E6WRW9_PSEUU</name>
<evidence type="ECO:0000256" key="7">
    <source>
        <dbReference type="SAM" id="MobiDB-lite"/>
    </source>
</evidence>